<dbReference type="Pfam" id="PF00534">
    <property type="entry name" value="Glycos_transf_1"/>
    <property type="match status" value="1"/>
</dbReference>
<evidence type="ECO:0000313" key="3">
    <source>
        <dbReference type="Proteomes" id="UP000092740"/>
    </source>
</evidence>
<dbReference type="GO" id="GO:0016757">
    <property type="term" value="F:glycosyltransferase activity"/>
    <property type="evidence" value="ECO:0007669"/>
    <property type="project" value="InterPro"/>
</dbReference>
<dbReference type="GO" id="GO:1901135">
    <property type="term" value="P:carbohydrate derivative metabolic process"/>
    <property type="evidence" value="ECO:0007669"/>
    <property type="project" value="UniProtKB-ARBA"/>
</dbReference>
<dbReference type="GO" id="GO:0016787">
    <property type="term" value="F:hydrolase activity"/>
    <property type="evidence" value="ECO:0007669"/>
    <property type="project" value="UniProtKB-KW"/>
</dbReference>
<evidence type="ECO:0000259" key="1">
    <source>
        <dbReference type="Pfam" id="PF00534"/>
    </source>
</evidence>
<dbReference type="SUPFAM" id="SSF53756">
    <property type="entry name" value="UDP-Glycosyltransferase/glycogen phosphorylase"/>
    <property type="match status" value="1"/>
</dbReference>
<dbReference type="PANTHER" id="PTHR12526:SF630">
    <property type="entry name" value="GLYCOSYLTRANSFERASE"/>
    <property type="match status" value="1"/>
</dbReference>
<accession>A0AB36E8Y8</accession>
<dbReference type="PANTHER" id="PTHR12526">
    <property type="entry name" value="GLYCOSYLTRANSFERASE"/>
    <property type="match status" value="1"/>
</dbReference>
<organism evidence="2 3">
    <name type="scientific">Haemophilus parainfluenzae</name>
    <dbReference type="NCBI Taxonomy" id="729"/>
    <lineage>
        <taxon>Bacteria</taxon>
        <taxon>Pseudomonadati</taxon>
        <taxon>Pseudomonadota</taxon>
        <taxon>Gammaproteobacteria</taxon>
        <taxon>Pasteurellales</taxon>
        <taxon>Pasteurellaceae</taxon>
        <taxon>Haemophilus</taxon>
    </lineage>
</organism>
<dbReference type="Proteomes" id="UP000092740">
    <property type="component" value="Unassembled WGS sequence"/>
</dbReference>
<dbReference type="RefSeq" id="WP_065285841.1">
    <property type="nucleotide sequence ID" value="NZ_MAQD01000006.1"/>
</dbReference>
<reference evidence="2 3" key="1">
    <citation type="submission" date="2016-06" db="EMBL/GenBank/DDBJ databases">
        <title>Simultaneous identification of Haemophilus influenzae and Haemophilus haemolyticus using TaqMan real-time PCR.</title>
        <authorList>
            <person name="Price E.P."/>
            <person name="Sarovich D.S."/>
            <person name="Harris T."/>
            <person name="Spargo J.C."/>
            <person name="Nosworthy E."/>
            <person name="Beissbarth J."/>
            <person name="Smith-Vaughan H.C."/>
        </authorList>
    </citation>
    <scope>NUCLEOTIDE SEQUENCE [LARGE SCALE GENOMIC DNA]</scope>
    <source>
        <strain evidence="2 3">ATCC 9796</strain>
    </source>
</reference>
<comment type="caution">
    <text evidence="2">The sequence shown here is derived from an EMBL/GenBank/DDBJ whole genome shotgun (WGS) entry which is preliminary data.</text>
</comment>
<name>A0AB36E8Y8_HAEPA</name>
<dbReference type="EMBL" id="MAQD01000006">
    <property type="protein sequence ID" value="OBY51768.1"/>
    <property type="molecule type" value="Genomic_DNA"/>
</dbReference>
<proteinExistence type="predicted"/>
<dbReference type="AlphaFoldDB" id="A0AB36E8Y8"/>
<dbReference type="CDD" id="cd03801">
    <property type="entry name" value="GT4_PimA-like"/>
    <property type="match status" value="1"/>
</dbReference>
<gene>
    <name evidence="2" type="ORF">BBB48_05830</name>
</gene>
<evidence type="ECO:0000313" key="2">
    <source>
        <dbReference type="EMBL" id="OBY51768.1"/>
    </source>
</evidence>
<dbReference type="Gene3D" id="3.40.50.2000">
    <property type="entry name" value="Glycogen Phosphorylase B"/>
    <property type="match status" value="1"/>
</dbReference>
<protein>
    <submittedName>
        <fullName evidence="2">Glycoside hydrolase</fullName>
    </submittedName>
</protein>
<feature type="domain" description="Glycosyl transferase family 1" evidence="1">
    <location>
        <begin position="190"/>
        <end position="350"/>
    </location>
</feature>
<keyword evidence="2" id="KW-0378">Hydrolase</keyword>
<dbReference type="InterPro" id="IPR001296">
    <property type="entry name" value="Glyco_trans_1"/>
</dbReference>
<sequence>MKKIKVGLIIDEFFGGAGTAYGGYGFLARRLIAKYIPNDLIQIDVLLGRSNKNRYFAEKIKVDDVYVYKLPKRKLFSKLWLKKQNYDIYLSIELTYDWVLKHELDINKKLILWIQDPRPAYEWDEINTVKLFPETSYYNQDIYDLVHSMYKQNRVKFISQGYFLNRKAKDLYSLDNDVSIQYLPNPVEIDNKFDFDKYNKKNNIIFLGRIESVKRGWLFCEIASKLPEYQFYVLGQTFRESDKNTKIINKYLNINNLHFVGHVDGIEKNNFIRDAKILVNTSIHEALPISFLEALSYGTVLVSNRNPEDLTSKFGIHIGDVLGDGFDKVELYVEAIQKLMKNDSIREEKAKAGMAYVKNIHNIADFKTNLRKVIIDTVKED</sequence>